<keyword evidence="1" id="KW-1133">Transmembrane helix</keyword>
<feature type="transmembrane region" description="Helical" evidence="1">
    <location>
        <begin position="262"/>
        <end position="285"/>
    </location>
</feature>
<comment type="caution">
    <text evidence="4">The sequence shown here is derived from an EMBL/GenBank/DDBJ whole genome shotgun (WGS) entry which is preliminary data.</text>
</comment>
<dbReference type="Proteomes" id="UP000003374">
    <property type="component" value="Unassembled WGS sequence"/>
</dbReference>
<evidence type="ECO:0000259" key="3">
    <source>
        <dbReference type="Pfam" id="PF13194"/>
    </source>
</evidence>
<feature type="transmembrane region" description="Helical" evidence="1">
    <location>
        <begin position="113"/>
        <end position="131"/>
    </location>
</feature>
<keyword evidence="1" id="KW-0472">Membrane</keyword>
<dbReference type="Pfam" id="PF13194">
    <property type="entry name" value="DUF4010"/>
    <property type="match status" value="1"/>
</dbReference>
<dbReference type="Pfam" id="PF02308">
    <property type="entry name" value="MgtC"/>
    <property type="match status" value="1"/>
</dbReference>
<feature type="transmembrane region" description="Helical" evidence="1">
    <location>
        <begin position="6"/>
        <end position="24"/>
    </location>
</feature>
<evidence type="ECO:0000313" key="4">
    <source>
        <dbReference type="EMBL" id="EAR21979.1"/>
    </source>
</evidence>
<dbReference type="PANTHER" id="PTHR39084:SF1">
    <property type="entry name" value="DUF4010 DOMAIN-CONTAINING PROTEIN"/>
    <property type="match status" value="1"/>
</dbReference>
<feature type="transmembrane region" description="Helical" evidence="1">
    <location>
        <begin position="36"/>
        <end position="55"/>
    </location>
</feature>
<gene>
    <name evidence="4" type="ORF">NB231_06311</name>
</gene>
<dbReference type="RefSeq" id="WP_005000624.1">
    <property type="nucleotide sequence ID" value="NZ_CH672427.1"/>
</dbReference>
<name>A4BQX9_9GAMM</name>
<reference evidence="4 5" key="1">
    <citation type="submission" date="2006-02" db="EMBL/GenBank/DDBJ databases">
        <authorList>
            <person name="Waterbury J."/>
            <person name="Ferriera S."/>
            <person name="Johnson J."/>
            <person name="Kravitz S."/>
            <person name="Halpern A."/>
            <person name="Remington K."/>
            <person name="Beeson K."/>
            <person name="Tran B."/>
            <person name="Rogers Y.-H."/>
            <person name="Friedman R."/>
            <person name="Venter J.C."/>
        </authorList>
    </citation>
    <scope>NUCLEOTIDE SEQUENCE [LARGE SCALE GENOMIC DNA]</scope>
    <source>
        <strain evidence="4 5">Nb-231</strain>
    </source>
</reference>
<feature type="transmembrane region" description="Helical" evidence="1">
    <location>
        <begin position="334"/>
        <end position="357"/>
    </location>
</feature>
<feature type="domain" description="MgtC/SapB/SrpB/YhiD N-terminal" evidence="2">
    <location>
        <begin position="8"/>
        <end position="133"/>
    </location>
</feature>
<dbReference type="InterPro" id="IPR025105">
    <property type="entry name" value="DUF4010"/>
</dbReference>
<accession>A4BQX9</accession>
<evidence type="ECO:0000256" key="1">
    <source>
        <dbReference type="SAM" id="Phobius"/>
    </source>
</evidence>
<protein>
    <submittedName>
        <fullName evidence="4">Uncharacterized protein</fullName>
    </submittedName>
</protein>
<dbReference type="STRING" id="314278.NB231_06311"/>
<dbReference type="HOGENOM" id="CLU_036781_1_1_6"/>
<dbReference type="eggNOG" id="COG3174">
    <property type="taxonomic scope" value="Bacteria"/>
</dbReference>
<feature type="transmembrane region" description="Helical" evidence="1">
    <location>
        <begin position="235"/>
        <end position="255"/>
    </location>
</feature>
<keyword evidence="5" id="KW-1185">Reference proteome</keyword>
<dbReference type="InterPro" id="IPR049177">
    <property type="entry name" value="MgtC_SapB_SrpB_YhiD_N"/>
</dbReference>
<feature type="domain" description="DUF4010" evidence="3">
    <location>
        <begin position="181"/>
        <end position="387"/>
    </location>
</feature>
<evidence type="ECO:0000259" key="2">
    <source>
        <dbReference type="Pfam" id="PF02308"/>
    </source>
</evidence>
<dbReference type="PANTHER" id="PTHR39084">
    <property type="entry name" value="MEMBRANE PROTEIN-RELATED"/>
    <property type="match status" value="1"/>
</dbReference>
<feature type="transmembrane region" description="Helical" evidence="1">
    <location>
        <begin position="369"/>
        <end position="390"/>
    </location>
</feature>
<sequence>MVHTFAALAISLAVGLLIGLERGWEQRDEEEGQRVAGIRTFMLIGLLGGVTALLAVRYGAIILAFGILGVAVISSTAYFVTAQSSRQYGITSQGAFLATYALGAAAASGYPEAAAAAAVVVAIVLGLKEEMHSWLHRLDRNELIAALQLMMLSIVVLPLLPNRSLGPLDAVNPFRIWWFVVLIAGISFIGHFAIRIAGPGRGVLLTGMLGGLASSTALTLNFARFGRGRPAAHPLLAIGIMLATGTVFLRVTAYVNALSPTLGLHLLPPLLSLALLSYAIAMLAWLSERGKLVPPTLQPGKPFKLRVALQFGLILALIALLSEAAQQLFGETGIYGLAIVAGLSGVDAITLSLIYMAEGSLRMGIAAKAVLLAAASNSVMKAILVAFLCGGSLARRIALYAIALLSVTALWVWSIP</sequence>
<feature type="transmembrane region" description="Helical" evidence="1">
    <location>
        <begin position="305"/>
        <end position="322"/>
    </location>
</feature>
<dbReference type="EMBL" id="AAOF01000005">
    <property type="protein sequence ID" value="EAR21979.1"/>
    <property type="molecule type" value="Genomic_DNA"/>
</dbReference>
<evidence type="ECO:0000313" key="5">
    <source>
        <dbReference type="Proteomes" id="UP000003374"/>
    </source>
</evidence>
<dbReference type="AlphaFoldDB" id="A4BQX9"/>
<feature type="transmembrane region" description="Helical" evidence="1">
    <location>
        <begin position="203"/>
        <end position="223"/>
    </location>
</feature>
<feature type="transmembrane region" description="Helical" evidence="1">
    <location>
        <begin position="61"/>
        <end position="81"/>
    </location>
</feature>
<feature type="transmembrane region" description="Helical" evidence="1">
    <location>
        <begin position="176"/>
        <end position="196"/>
    </location>
</feature>
<organism evidence="4 5">
    <name type="scientific">Nitrococcus mobilis Nb-231</name>
    <dbReference type="NCBI Taxonomy" id="314278"/>
    <lineage>
        <taxon>Bacteria</taxon>
        <taxon>Pseudomonadati</taxon>
        <taxon>Pseudomonadota</taxon>
        <taxon>Gammaproteobacteria</taxon>
        <taxon>Chromatiales</taxon>
        <taxon>Ectothiorhodospiraceae</taxon>
        <taxon>Nitrococcus</taxon>
    </lineage>
</organism>
<feature type="transmembrane region" description="Helical" evidence="1">
    <location>
        <begin position="397"/>
        <end position="415"/>
    </location>
</feature>
<feature type="transmembrane region" description="Helical" evidence="1">
    <location>
        <begin position="143"/>
        <end position="161"/>
    </location>
</feature>
<proteinExistence type="predicted"/>
<keyword evidence="1" id="KW-0812">Transmembrane</keyword>